<feature type="region of interest" description="Disordered" evidence="1">
    <location>
        <begin position="725"/>
        <end position="752"/>
    </location>
</feature>
<comment type="caution">
    <text evidence="3">The sequence shown here is derived from an EMBL/GenBank/DDBJ whole genome shotgun (WGS) entry which is preliminary data.</text>
</comment>
<accession>A0A011PTH5</accession>
<organism evidence="3 4">
    <name type="scientific">Accumulibacter regalis</name>
    <dbReference type="NCBI Taxonomy" id="522306"/>
    <lineage>
        <taxon>Bacteria</taxon>
        <taxon>Pseudomonadati</taxon>
        <taxon>Pseudomonadota</taxon>
        <taxon>Betaproteobacteria</taxon>
        <taxon>Candidatus Accumulibacter</taxon>
    </lineage>
</organism>
<evidence type="ECO:0000259" key="2">
    <source>
        <dbReference type="Pfam" id="PF00149"/>
    </source>
</evidence>
<dbReference type="InterPro" id="IPR004843">
    <property type="entry name" value="Calcineurin-like_PHP"/>
</dbReference>
<dbReference type="EMBL" id="JEMY01000004">
    <property type="protein sequence ID" value="EXI90706.1"/>
    <property type="molecule type" value="Genomic_DNA"/>
</dbReference>
<dbReference type="Proteomes" id="UP000022141">
    <property type="component" value="Unassembled WGS sequence"/>
</dbReference>
<evidence type="ECO:0000313" key="4">
    <source>
        <dbReference type="Proteomes" id="UP000022141"/>
    </source>
</evidence>
<dbReference type="PATRIC" id="fig|1454004.3.peg.584"/>
<gene>
    <name evidence="3" type="ORF">AW11_00564</name>
</gene>
<dbReference type="GO" id="GO:0016787">
    <property type="term" value="F:hydrolase activity"/>
    <property type="evidence" value="ECO:0007669"/>
    <property type="project" value="InterPro"/>
</dbReference>
<dbReference type="SUPFAM" id="SSF52540">
    <property type="entry name" value="P-loop containing nucleoside triphosphate hydrolases"/>
    <property type="match status" value="1"/>
</dbReference>
<dbReference type="Pfam" id="PF00149">
    <property type="entry name" value="Metallophos"/>
    <property type="match status" value="1"/>
</dbReference>
<reference evidence="3" key="1">
    <citation type="submission" date="2014-02" db="EMBL/GenBank/DDBJ databases">
        <title>Expanding our view of genomic diversity in Candidatus Accumulibacter clades.</title>
        <authorList>
            <person name="Skennerton C.T."/>
            <person name="Barr J.J."/>
            <person name="Slater F.R."/>
            <person name="Bond P.L."/>
            <person name="Tyson G.W."/>
        </authorList>
    </citation>
    <scope>NUCLEOTIDE SEQUENCE [LARGE SCALE GENOMIC DNA]</scope>
</reference>
<proteinExistence type="predicted"/>
<name>A0A011PTH5_ACCRE</name>
<dbReference type="SUPFAM" id="SSF56300">
    <property type="entry name" value="Metallo-dependent phosphatases"/>
    <property type="match status" value="1"/>
</dbReference>
<dbReference type="InterPro" id="IPR029052">
    <property type="entry name" value="Metallo-depent_PP-like"/>
</dbReference>
<keyword evidence="4" id="KW-1185">Reference proteome</keyword>
<protein>
    <submittedName>
        <fullName evidence="3">Calcineurin-like phosphoesterase</fullName>
    </submittedName>
</protein>
<dbReference type="Gene3D" id="3.60.21.10">
    <property type="match status" value="1"/>
</dbReference>
<evidence type="ECO:0000313" key="3">
    <source>
        <dbReference type="EMBL" id="EXI90706.1"/>
    </source>
</evidence>
<dbReference type="InterPro" id="IPR027417">
    <property type="entry name" value="P-loop_NTPase"/>
</dbReference>
<sequence>MPDLSTQPVESLQRLKGIEFPGDVRFRQILVTGPPGAGKSTMIRRLGGWSEEGYLDISRKYWWRSEMLSVRPREIHLGLPMLGMVDAVSVYDPAFLDCDPLPSVDLARIALPPRQLFFLSVDWYRRYVFDFLLPPPELVFERRSARARHHTHPVDAQLSLAICTAQVEVFRQVAEHLHRKGFNVYVREGIDSTPQRFVDPSGIAAAAIPRRRRFTFANVLARLKAFSARLGFGVGRHLRLHGAYRLGDSKVRVTLGGLPIEITLGLDDKRLRLYPETRINQLGEAVKVGSFVVVDPATHLRQIGGFLRLSPKNWLVLGSDDRIQQAIFDYPEAVDGHHLALIHGRDGLVFRNLSDAGTTIAPIVEEPKVIRLKRLRRLRKRSRLVDQGIPIAPMLDKARALRMNRLQRLRKIFGGPIRLVPRDQALALIEKVNRLMHNEVYRPRDDRGLPGGLLVLPRELIPIVLADMHAQVDNLLTVLTQNAFLEALEDGTAALIILGDAVHCEVDGQLRAMESSMILMDLIFRLKLHFPEQVFYIRGNHDSFSEDLAKEGVPQGLLWARELSELRGAVYQRAMGDFYRLLPYVVMSPDFLACHAAAPKTKVSKKMLVQLYQRPELVLELINNRLQRANRPQGYTRRDVKRFRKNLSLDRETPFIVGHTPIDREETLWLNVDGIDNHHVLFSANPSQVGVFTRVGETMVPLTYPVDELTPILNAMVFRRTADATEATAGPGGPEDEAAAKEPAARRLRQGG</sequence>
<dbReference type="STRING" id="1454004.AW11_00564"/>
<evidence type="ECO:0000256" key="1">
    <source>
        <dbReference type="SAM" id="MobiDB-lite"/>
    </source>
</evidence>
<feature type="domain" description="Calcineurin-like phosphoesterase" evidence="2">
    <location>
        <begin position="464"/>
        <end position="664"/>
    </location>
</feature>
<dbReference type="eggNOG" id="COG4559">
    <property type="taxonomic scope" value="Bacteria"/>
</dbReference>
<dbReference type="AlphaFoldDB" id="A0A011PTH5"/>
<dbReference type="eggNOG" id="COG0639">
    <property type="taxonomic scope" value="Bacteria"/>
</dbReference>